<feature type="domain" description="PTS EIIA type-2" evidence="11">
    <location>
        <begin position="7"/>
        <end position="150"/>
    </location>
</feature>
<evidence type="ECO:0000256" key="7">
    <source>
        <dbReference type="ARBA" id="ARBA00022777"/>
    </source>
</evidence>
<keyword evidence="5" id="KW-0808">Transferase</keyword>
<keyword evidence="3" id="KW-0963">Cytoplasm</keyword>
<dbReference type="InterPro" id="IPR016152">
    <property type="entry name" value="PTrfase/Anion_transptr"/>
</dbReference>
<organism evidence="12 13">
    <name type="scientific">Microbacterium sorbitolivorans</name>
    <dbReference type="NCBI Taxonomy" id="1867410"/>
    <lineage>
        <taxon>Bacteria</taxon>
        <taxon>Bacillati</taxon>
        <taxon>Actinomycetota</taxon>
        <taxon>Actinomycetes</taxon>
        <taxon>Micrococcales</taxon>
        <taxon>Microbacteriaceae</taxon>
        <taxon>Microbacterium</taxon>
    </lineage>
</organism>
<keyword evidence="2" id="KW-0813">Transport</keyword>
<dbReference type="GO" id="GO:0016301">
    <property type="term" value="F:kinase activity"/>
    <property type="evidence" value="ECO:0007669"/>
    <property type="project" value="UniProtKB-KW"/>
</dbReference>
<evidence type="ECO:0000256" key="4">
    <source>
        <dbReference type="ARBA" id="ARBA00022553"/>
    </source>
</evidence>
<dbReference type="PANTHER" id="PTHR36203">
    <property type="entry name" value="ASCORBATE-SPECIFIC PTS SYSTEM EIIA COMPONENT"/>
    <property type="match status" value="1"/>
</dbReference>
<evidence type="ECO:0000256" key="8">
    <source>
        <dbReference type="ARBA" id="ARBA00037387"/>
    </source>
</evidence>
<evidence type="ECO:0000256" key="10">
    <source>
        <dbReference type="ARBA" id="ARBA00042072"/>
    </source>
</evidence>
<evidence type="ECO:0000256" key="1">
    <source>
        <dbReference type="ARBA" id="ARBA00004496"/>
    </source>
</evidence>
<dbReference type="InterPro" id="IPR051351">
    <property type="entry name" value="Ascorbate-PTS_EIIA_comp"/>
</dbReference>
<dbReference type="SUPFAM" id="SSF55804">
    <property type="entry name" value="Phoshotransferase/anion transport protein"/>
    <property type="match status" value="1"/>
</dbReference>
<dbReference type="GO" id="GO:0005737">
    <property type="term" value="C:cytoplasm"/>
    <property type="evidence" value="ECO:0007669"/>
    <property type="project" value="UniProtKB-SubCell"/>
</dbReference>
<dbReference type="AlphaFoldDB" id="A0A367Y2P2"/>
<keyword evidence="4" id="KW-0597">Phosphoprotein</keyword>
<evidence type="ECO:0000256" key="5">
    <source>
        <dbReference type="ARBA" id="ARBA00022679"/>
    </source>
</evidence>
<evidence type="ECO:0000256" key="2">
    <source>
        <dbReference type="ARBA" id="ARBA00022448"/>
    </source>
</evidence>
<gene>
    <name evidence="12" type="ORF">DTO57_08170</name>
</gene>
<dbReference type="PANTHER" id="PTHR36203:SF1">
    <property type="entry name" value="ASCORBATE-SPECIFIC PTS SYSTEM EIIA COMPONENT"/>
    <property type="match status" value="1"/>
</dbReference>
<evidence type="ECO:0000313" key="12">
    <source>
        <dbReference type="EMBL" id="RCK60098.1"/>
    </source>
</evidence>
<dbReference type="Pfam" id="PF00359">
    <property type="entry name" value="PTS_EIIA_2"/>
    <property type="match status" value="1"/>
</dbReference>
<proteinExistence type="predicted"/>
<keyword evidence="7" id="KW-0418">Kinase</keyword>
<evidence type="ECO:0000259" key="11">
    <source>
        <dbReference type="PROSITE" id="PS51094"/>
    </source>
</evidence>
<dbReference type="Gene3D" id="3.40.930.10">
    <property type="entry name" value="Mannitol-specific EII, Chain A"/>
    <property type="match status" value="1"/>
</dbReference>
<dbReference type="GO" id="GO:0009401">
    <property type="term" value="P:phosphoenolpyruvate-dependent sugar phosphotransferase system"/>
    <property type="evidence" value="ECO:0007669"/>
    <property type="project" value="UniProtKB-KW"/>
</dbReference>
<sequence length="153" mass="16322">MTRMLTSHLNESTLLFAEELPGWRDAIELVSTPLLEQGRISRDYVDAMLESIAAGGTYIDLGYGIALAHARPERGVIETGMSALWVRPEVLLNDEEAHPISLFVCLAAADSTSHLATMAALGELLSDDAARDSLLAATTTADALAVLTAGENR</sequence>
<evidence type="ECO:0000256" key="9">
    <source>
        <dbReference type="ARBA" id="ARBA00041175"/>
    </source>
</evidence>
<dbReference type="CDD" id="cd00211">
    <property type="entry name" value="PTS_IIA_fru"/>
    <property type="match status" value="1"/>
</dbReference>
<evidence type="ECO:0000256" key="3">
    <source>
        <dbReference type="ARBA" id="ARBA00022490"/>
    </source>
</evidence>
<accession>A0A367Y2P2</accession>
<comment type="function">
    <text evidence="8">The phosphoenolpyruvate-dependent sugar phosphotransferase system (sugar PTS), a major carbohydrate active transport system, catalyzes the phosphorylation of incoming sugar substrates concomitantly with their translocation across the cell membrane. The enzyme II UlaABC PTS system is involved in ascorbate transport.</text>
</comment>
<keyword evidence="6" id="KW-0598">Phosphotransferase system</keyword>
<comment type="caution">
    <text evidence="12">The sequence shown here is derived from an EMBL/GenBank/DDBJ whole genome shotgun (WGS) entry which is preliminary data.</text>
</comment>
<keyword evidence="12" id="KW-0762">Sugar transport</keyword>
<dbReference type="PROSITE" id="PS51094">
    <property type="entry name" value="PTS_EIIA_TYPE_2"/>
    <property type="match status" value="1"/>
</dbReference>
<protein>
    <recommendedName>
        <fullName evidence="9">Ascorbate-specific PTS system EIIA component</fullName>
    </recommendedName>
    <alternativeName>
        <fullName evidence="10">Ascorbate-specific phosphotransferase enzyme IIA component</fullName>
    </alternativeName>
</protein>
<name>A0A367Y2P2_9MICO</name>
<reference evidence="12 13" key="1">
    <citation type="submission" date="2018-07" db="EMBL/GenBank/DDBJ databases">
        <title>Microbacterium endoborsara sp. nov., a novel actinobacterium isolated from Borszczowia aralocaspica.</title>
        <authorList>
            <person name="An D."/>
        </authorList>
    </citation>
    <scope>NUCLEOTIDE SEQUENCE [LARGE SCALE GENOMIC DNA]</scope>
    <source>
        <strain evidence="12 13">C1.15228</strain>
    </source>
</reference>
<dbReference type="InterPro" id="IPR002178">
    <property type="entry name" value="PTS_EIIA_type-2_dom"/>
</dbReference>
<dbReference type="OrthoDB" id="1634238at2"/>
<dbReference type="RefSeq" id="WP_114117712.1">
    <property type="nucleotide sequence ID" value="NZ_BMHU01000003.1"/>
</dbReference>
<comment type="subcellular location">
    <subcellularLocation>
        <location evidence="1">Cytoplasm</location>
    </subcellularLocation>
</comment>
<dbReference type="Proteomes" id="UP000253508">
    <property type="component" value="Unassembled WGS sequence"/>
</dbReference>
<keyword evidence="13" id="KW-1185">Reference proteome</keyword>
<evidence type="ECO:0000313" key="13">
    <source>
        <dbReference type="Proteomes" id="UP000253508"/>
    </source>
</evidence>
<evidence type="ECO:0000256" key="6">
    <source>
        <dbReference type="ARBA" id="ARBA00022683"/>
    </source>
</evidence>
<dbReference type="EMBL" id="QORO01000002">
    <property type="protein sequence ID" value="RCK60098.1"/>
    <property type="molecule type" value="Genomic_DNA"/>
</dbReference>